<dbReference type="AlphaFoldDB" id="A0A7X5LN18"/>
<evidence type="ECO:0000313" key="1">
    <source>
        <dbReference type="EMBL" id="NDV91939.1"/>
    </source>
</evidence>
<name>A0A7X5LN18_9ALTE</name>
<dbReference type="Proteomes" id="UP000470213">
    <property type="component" value="Unassembled WGS sequence"/>
</dbReference>
<evidence type="ECO:0000313" key="2">
    <source>
        <dbReference type="Proteomes" id="UP000470213"/>
    </source>
</evidence>
<keyword evidence="2" id="KW-1185">Reference proteome</keyword>
<proteinExistence type="predicted"/>
<protein>
    <submittedName>
        <fullName evidence="1">Uncharacterized protein</fullName>
    </submittedName>
</protein>
<dbReference type="EMBL" id="JAAAWN010000015">
    <property type="protein sequence ID" value="NDV91939.1"/>
    <property type="molecule type" value="Genomic_DNA"/>
</dbReference>
<accession>A0A7X5LN18</accession>
<gene>
    <name evidence="1" type="ORF">GTH32_12200</name>
</gene>
<reference evidence="1 2" key="1">
    <citation type="submission" date="2020-01" db="EMBL/GenBank/DDBJ databases">
        <authorList>
            <person name="Chen J."/>
            <person name="Zhu S."/>
            <person name="Yang J."/>
        </authorList>
    </citation>
    <scope>NUCLEOTIDE SEQUENCE [LARGE SCALE GENOMIC DNA]</scope>
    <source>
        <strain evidence="1 2">345S023</strain>
    </source>
</reference>
<organism evidence="1 2">
    <name type="scientific">Alteromonas profundi</name>
    <dbReference type="NCBI Taxonomy" id="2696062"/>
    <lineage>
        <taxon>Bacteria</taxon>
        <taxon>Pseudomonadati</taxon>
        <taxon>Pseudomonadota</taxon>
        <taxon>Gammaproteobacteria</taxon>
        <taxon>Alteromonadales</taxon>
        <taxon>Alteromonadaceae</taxon>
        <taxon>Alteromonas/Salinimonas group</taxon>
        <taxon>Alteromonas</taxon>
    </lineage>
</organism>
<comment type="caution">
    <text evidence="1">The sequence shown here is derived from an EMBL/GenBank/DDBJ whole genome shotgun (WGS) entry which is preliminary data.</text>
</comment>
<sequence length="476" mass="54477">MVVSAQSPDNIYTQQVKELINMVYPKDFGYGSVFEDAHKYFTVTPELEAEAKATTSRIIRMKGSGRDEAAIANMQDKLKQTKADIEDMRLARLQRLENVSDKLIALCEGDNWQETQQLSAKFLGTLLLLTRGTEGNFASLHQRFKPLYKAVLTLRLADRLLEHDTIGHNYLSKYRDSLSRFRGNRYWREKWRLELGIPLISAAILQDIGLQSPAALTLLKGENQQLDEFRLLDEGQRKDLLKLNYHFTMKYVSEGLGIPAYVGNVREERDRFIQTHEEVSRFLQALVKDAFISKSGLGEILKIPQIYVSIVLSTKSDYSRKSLPKGYLLIEQLAKKGALNKKLAKDFIGLVGYFPQGFGITFIPLNDNGEEKKQYECAIVTELNPKNPAEPMCKVVTRNQKYTTNGGFDIVTKSSNLYFPANRKKLMRMGEKRLNEIMSQLSGNFSADAVENLVPSFWEPHDYFSYKKHQNLWSKK</sequence>